<gene>
    <name evidence="2" type="ORF">MNB_SV-8-1005</name>
</gene>
<organism evidence="2">
    <name type="scientific">hydrothermal vent metagenome</name>
    <dbReference type="NCBI Taxonomy" id="652676"/>
    <lineage>
        <taxon>unclassified sequences</taxon>
        <taxon>metagenomes</taxon>
        <taxon>ecological metagenomes</taxon>
    </lineage>
</organism>
<evidence type="ECO:0000256" key="1">
    <source>
        <dbReference type="SAM" id="Phobius"/>
    </source>
</evidence>
<keyword evidence="1" id="KW-1133">Transmembrane helix</keyword>
<sequence length="147" mass="17293">MKRLSLETLQNKIITYQVIVMLSFVFGVLGFMYNNWRYEHNENNNNIRIASFQILKELSTLEQIIYANHYDHDSIKGSPRDGWVKVGLIGDLSLFISPECEEASKELTMLWKKSWNKIHTDDKITNRLIEKIDKVKSVTRNVLKILY</sequence>
<accession>A0A1W1BW89</accession>
<name>A0A1W1BW89_9ZZZZ</name>
<evidence type="ECO:0000313" key="2">
    <source>
        <dbReference type="EMBL" id="SFV57868.1"/>
    </source>
</evidence>
<keyword evidence="1" id="KW-0812">Transmembrane</keyword>
<dbReference type="AlphaFoldDB" id="A0A1W1BW89"/>
<dbReference type="EMBL" id="FPHD01000046">
    <property type="protein sequence ID" value="SFV57868.1"/>
    <property type="molecule type" value="Genomic_DNA"/>
</dbReference>
<feature type="transmembrane region" description="Helical" evidence="1">
    <location>
        <begin position="13"/>
        <end position="33"/>
    </location>
</feature>
<keyword evidence="1" id="KW-0472">Membrane</keyword>
<protein>
    <submittedName>
        <fullName evidence="2">Uncharacterized protein</fullName>
    </submittedName>
</protein>
<proteinExistence type="predicted"/>
<reference evidence="2" key="1">
    <citation type="submission" date="2016-10" db="EMBL/GenBank/DDBJ databases">
        <authorList>
            <person name="de Groot N.N."/>
        </authorList>
    </citation>
    <scope>NUCLEOTIDE SEQUENCE</scope>
</reference>